<dbReference type="EnsemblMetazoa" id="Aqu2.1.09243_001">
    <property type="protein sequence ID" value="Aqu2.1.09243_001"/>
    <property type="gene ID" value="Aqu2.1.09243"/>
</dbReference>
<dbReference type="Gene3D" id="1.10.533.10">
    <property type="entry name" value="Death Domain, Fas"/>
    <property type="match status" value="1"/>
</dbReference>
<organism evidence="1">
    <name type="scientific">Amphimedon queenslandica</name>
    <name type="common">Sponge</name>
    <dbReference type="NCBI Taxonomy" id="400682"/>
    <lineage>
        <taxon>Eukaryota</taxon>
        <taxon>Metazoa</taxon>
        <taxon>Porifera</taxon>
        <taxon>Demospongiae</taxon>
        <taxon>Heteroscleromorpha</taxon>
        <taxon>Haplosclerida</taxon>
        <taxon>Niphatidae</taxon>
        <taxon>Amphimedon</taxon>
    </lineage>
</organism>
<evidence type="ECO:0000313" key="1">
    <source>
        <dbReference type="EnsemblMetazoa" id="Aqu2.1.09243_001"/>
    </source>
</evidence>
<reference evidence="1" key="1">
    <citation type="submission" date="2017-05" db="UniProtKB">
        <authorList>
            <consortium name="EnsemblMetazoa"/>
        </authorList>
    </citation>
    <scope>IDENTIFICATION</scope>
</reference>
<dbReference type="InParanoid" id="A0A1X7T4S4"/>
<dbReference type="AlphaFoldDB" id="A0A1X7T4S4"/>
<evidence type="ECO:0008006" key="2">
    <source>
        <dbReference type="Google" id="ProtNLM"/>
    </source>
</evidence>
<protein>
    <recommendedName>
        <fullName evidence="2">Death domain-containing protein</fullName>
    </recommendedName>
</protein>
<dbReference type="InterPro" id="IPR011029">
    <property type="entry name" value="DEATH-like_dom_sf"/>
</dbReference>
<name>A0A1X7T4S4_AMPQE</name>
<sequence>MQISLKGGSQSHFKMAELDITHLNNILDELKLFSKDRWESFGLKAGLYQPTLNKIKANHKDDVDLCFKECLTCWLKKEDKVNEEGEPTWLRLADIVEYTGDRARAEKIKKSHYPHDTDDSSVEIRNATETLDDSNSGTIESVIRIDDYDIESEYKAMEQQLANILAFAIIDIDPRSFEVIRLCLTGLYRDDKKIIHETNSKIDLMALLRSYYSLSNVSALKDFAERCKIKYDSQELDALLKRLNTFYEKILATDFAKKAIEDHKLYKSALIITFKVSWNPATTKLKEFEEFLKTVFKIHKIHIRLKVVHQSLLTFVCSIPNWLLEEITEFVIKNKDDIISKGVVEVTIDSAVIFNVEGGYAAVVFYEPNDMMTFTAVPSNQLPTLLKESSVGTQSVQQQSTKEVPESNEDVLMKEVESLSVIEKPQLLEETNKLEDTKELNDFISQLKEINDEILSSQKRILAKNQDLLSILTNNDSIMSKLFVTEDLAQQLQETTPGSDKQQLLKKELQENSSRALSVQQQLMTEGNDLMQKLSENEHLLEKVIISGIPRVRETKTYAGIIYYEEKGVENVVTFTAAANLNALLEYIKREHPQAEIGQHVSFSFEPSRDYIELMLDTQQKYPYTGWIIQSHSEPCRLYCQDILNF</sequence>
<proteinExistence type="predicted"/>
<accession>A0A1X7T4S4</accession>